<comment type="caution">
    <text evidence="1">The sequence shown here is derived from an EMBL/GenBank/DDBJ whole genome shotgun (WGS) entry which is preliminary data.</text>
</comment>
<name>A0AB34GJ85_ESCRO</name>
<dbReference type="Proteomes" id="UP001159641">
    <property type="component" value="Unassembled WGS sequence"/>
</dbReference>
<proteinExistence type="predicted"/>
<dbReference type="EMBL" id="JAIQCJ010002244">
    <property type="protein sequence ID" value="KAJ8778459.1"/>
    <property type="molecule type" value="Genomic_DNA"/>
</dbReference>
<organism evidence="1 2">
    <name type="scientific">Eschrichtius robustus</name>
    <name type="common">California gray whale</name>
    <name type="synonym">Eschrichtius gibbosus</name>
    <dbReference type="NCBI Taxonomy" id="9764"/>
    <lineage>
        <taxon>Eukaryota</taxon>
        <taxon>Metazoa</taxon>
        <taxon>Chordata</taxon>
        <taxon>Craniata</taxon>
        <taxon>Vertebrata</taxon>
        <taxon>Euteleostomi</taxon>
        <taxon>Mammalia</taxon>
        <taxon>Eutheria</taxon>
        <taxon>Laurasiatheria</taxon>
        <taxon>Artiodactyla</taxon>
        <taxon>Whippomorpha</taxon>
        <taxon>Cetacea</taxon>
        <taxon>Mysticeti</taxon>
        <taxon>Eschrichtiidae</taxon>
        <taxon>Eschrichtius</taxon>
    </lineage>
</organism>
<protein>
    <submittedName>
        <fullName evidence="1">Uncharacterized protein</fullName>
    </submittedName>
</protein>
<dbReference type="AlphaFoldDB" id="A0AB34GJ85"/>
<reference evidence="1 2" key="1">
    <citation type="submission" date="2022-11" db="EMBL/GenBank/DDBJ databases">
        <title>Whole genome sequence of Eschrichtius robustus ER-17-0199.</title>
        <authorList>
            <person name="Bruniche-Olsen A."/>
            <person name="Black A.N."/>
            <person name="Fields C.J."/>
            <person name="Walden K."/>
            <person name="Dewoody J.A."/>
        </authorList>
    </citation>
    <scope>NUCLEOTIDE SEQUENCE [LARGE SCALE GENOMIC DNA]</scope>
    <source>
        <strain evidence="1">ER-17-0199</strain>
        <tissue evidence="1">Blubber</tissue>
    </source>
</reference>
<evidence type="ECO:0000313" key="1">
    <source>
        <dbReference type="EMBL" id="KAJ8778459.1"/>
    </source>
</evidence>
<evidence type="ECO:0000313" key="2">
    <source>
        <dbReference type="Proteomes" id="UP001159641"/>
    </source>
</evidence>
<keyword evidence="2" id="KW-1185">Reference proteome</keyword>
<gene>
    <name evidence="1" type="ORF">J1605_013646</name>
</gene>
<sequence>MSGGFNFQVTDGLNFAPRQIFSITARALIISLEVNRGLSIFPGKILTLLSALYLHACFNLHLGSMKPLSARDLRAATNDVDSAGNRTMTFTVVSSPRLGRLVRVSSDNSTEDVSVFTQHLNPLSVLVEAGAGSSVEAQPGQCHKSDVVREECDLLLEWTRKAALLTTHSPFLSKACRASGLAQCFDSGDRGEPLLWYTRHQTVYQAVYASALLDVTIPVSPKQRLRYM</sequence>
<accession>A0AB34GJ85</accession>